<dbReference type="GO" id="GO:0003724">
    <property type="term" value="F:RNA helicase activity"/>
    <property type="evidence" value="ECO:0007669"/>
    <property type="project" value="UniProtKB-EC"/>
</dbReference>
<reference evidence="9 10" key="1">
    <citation type="submission" date="2021-08" db="EMBL/GenBank/DDBJ databases">
        <title>Draft Genome Sequence of Phanerochaete sordida strain YK-624.</title>
        <authorList>
            <person name="Mori T."/>
            <person name="Dohra H."/>
            <person name="Suzuki T."/>
            <person name="Kawagishi H."/>
            <person name="Hirai H."/>
        </authorList>
    </citation>
    <scope>NUCLEOTIDE SEQUENCE [LARGE SCALE GENOMIC DNA]</scope>
    <source>
        <strain evidence="9 10">YK-624</strain>
    </source>
</reference>
<evidence type="ECO:0000313" key="9">
    <source>
        <dbReference type="EMBL" id="GJE86583.1"/>
    </source>
</evidence>
<dbReference type="PANTHER" id="PTHR24031">
    <property type="entry name" value="RNA HELICASE"/>
    <property type="match status" value="1"/>
</dbReference>
<dbReference type="SMART" id="SM00487">
    <property type="entry name" value="DEXDc"/>
    <property type="match status" value="1"/>
</dbReference>
<dbReference type="EC" id="3.6.4.13" evidence="5"/>
<dbReference type="PROSITE" id="PS51192">
    <property type="entry name" value="HELICASE_ATP_BIND_1"/>
    <property type="match status" value="1"/>
</dbReference>
<comment type="similarity">
    <text evidence="5">Belongs to the DEAD box helicase family.</text>
</comment>
<dbReference type="SMART" id="SM00490">
    <property type="entry name" value="HELICc"/>
    <property type="match status" value="1"/>
</dbReference>
<comment type="domain">
    <text evidence="5">The Q motif is unique to and characteristic of the DEAD box family of RNA helicases and controls ATP binding and hydrolysis.</text>
</comment>
<dbReference type="InterPro" id="IPR011545">
    <property type="entry name" value="DEAD/DEAH_box_helicase_dom"/>
</dbReference>
<feature type="compositionally biased region" description="Basic and acidic residues" evidence="6">
    <location>
        <begin position="719"/>
        <end position="741"/>
    </location>
</feature>
<comment type="caution">
    <text evidence="9">The sequence shown here is derived from an EMBL/GenBank/DDBJ whole genome shotgun (WGS) entry which is preliminary data.</text>
</comment>
<accession>A0A9P3G0A0</accession>
<name>A0A9P3G0A0_9APHY</name>
<comment type="function">
    <text evidence="5">RNA helicase.</text>
</comment>
<comment type="catalytic activity">
    <reaction evidence="5">
        <text>ATP + H2O = ADP + phosphate + H(+)</text>
        <dbReference type="Rhea" id="RHEA:13065"/>
        <dbReference type="ChEBI" id="CHEBI:15377"/>
        <dbReference type="ChEBI" id="CHEBI:15378"/>
        <dbReference type="ChEBI" id="CHEBI:30616"/>
        <dbReference type="ChEBI" id="CHEBI:43474"/>
        <dbReference type="ChEBI" id="CHEBI:456216"/>
        <dbReference type="EC" id="3.6.4.13"/>
    </reaction>
</comment>
<dbReference type="EMBL" id="BPQB01000004">
    <property type="protein sequence ID" value="GJE86583.1"/>
    <property type="molecule type" value="Genomic_DNA"/>
</dbReference>
<evidence type="ECO:0000313" key="10">
    <source>
        <dbReference type="Proteomes" id="UP000703269"/>
    </source>
</evidence>
<dbReference type="Pfam" id="PF00271">
    <property type="entry name" value="Helicase_C"/>
    <property type="match status" value="1"/>
</dbReference>
<dbReference type="InterPro" id="IPR027417">
    <property type="entry name" value="P-loop_NTPase"/>
</dbReference>
<evidence type="ECO:0000259" key="7">
    <source>
        <dbReference type="PROSITE" id="PS51192"/>
    </source>
</evidence>
<gene>
    <name evidence="9" type="ORF">PsYK624_026630</name>
</gene>
<dbReference type="GO" id="GO:0003723">
    <property type="term" value="F:RNA binding"/>
    <property type="evidence" value="ECO:0007669"/>
    <property type="project" value="UniProtKB-UniRule"/>
</dbReference>
<dbReference type="InterPro" id="IPR001650">
    <property type="entry name" value="Helicase_C-like"/>
</dbReference>
<dbReference type="GO" id="GO:0005524">
    <property type="term" value="F:ATP binding"/>
    <property type="evidence" value="ECO:0007669"/>
    <property type="project" value="UniProtKB-UniRule"/>
</dbReference>
<dbReference type="SUPFAM" id="SSF52540">
    <property type="entry name" value="P-loop containing nucleoside triphosphate hydrolases"/>
    <property type="match status" value="1"/>
</dbReference>
<dbReference type="GO" id="GO:0016787">
    <property type="term" value="F:hydrolase activity"/>
    <property type="evidence" value="ECO:0007669"/>
    <property type="project" value="UniProtKB-KW"/>
</dbReference>
<evidence type="ECO:0000256" key="2">
    <source>
        <dbReference type="ARBA" id="ARBA00022801"/>
    </source>
</evidence>
<feature type="domain" description="Helicase C-terminal" evidence="8">
    <location>
        <begin position="368"/>
        <end position="547"/>
    </location>
</feature>
<feature type="compositionally biased region" description="Basic and acidic residues" evidence="6">
    <location>
        <begin position="673"/>
        <end position="686"/>
    </location>
</feature>
<feature type="compositionally biased region" description="Basic and acidic residues" evidence="6">
    <location>
        <begin position="696"/>
        <end position="710"/>
    </location>
</feature>
<keyword evidence="10" id="KW-1185">Reference proteome</keyword>
<keyword evidence="4 5" id="KW-0694">RNA-binding</keyword>
<dbReference type="OrthoDB" id="193716at2759"/>
<sequence>MATRWVRAALVSPSVLLRASRSGRVLPKCAPVFSARLASTAASPSLLKPAEDDLVADAADAVEVVEAEENENSDLGKDQPKFESLAGKISRDTLNAITRIFKLETMSPVQAAVLPLLPEIAEPYQPDHEHARDLLVKAKTGTGKTLGFLIPAVEARMKALDAAGKQAVLDAGLKNDKHIELRARRALSRETAGCLILSPTRELATQIANEALRLTSRHDSFEVRLFVGGSSKRMQMRDWMKGRRDIVVSTPGRMRDLLENEPEVAKGMKECKMFILDEADTLLEMGFREDIQAIASYLAPTPERQTFLFSATVSREIQQIARATLDKKHHFIDCVPADASPVHAHIPQYHTILPDASKQIPHILRLLAHDQLLHPGKSKTIIFLPTTRMTQLFSTFLRELTSMCLPAGRQTKVYEIHSKRTMESRSKTSQMFRQDKGPAVLISSDVSARGVDYPGVTRVIQVGIPSTSDQYIHRVGRTGRGKDQIGRADLVLLPWEMGFVTWQLTDITLKPVTVTELASQVKQLCEERNPEKAVILDDMEKEVTSLMSKLEPEAIRETLGAQLGFYMGKTDQLRVQKSVIVEGLKQWTVEACGLAEPPYVSEAFLQKLGFSDGRTKRFGSASRQSYKPSGGPAWTQRGNVQHNRERMAGERRDSERERRSGSFGDRGSSFGDRGSRGSFGDRERGDGSSYRSSYGSRDREGGSFGGRREGGSYGGSREGGSREDRPPRSFGDRSSTRRESF</sequence>
<dbReference type="InterPro" id="IPR014001">
    <property type="entry name" value="Helicase_ATP-bd"/>
</dbReference>
<feature type="region of interest" description="Disordered" evidence="6">
    <location>
        <begin position="616"/>
        <end position="741"/>
    </location>
</feature>
<keyword evidence="1 5" id="KW-0547">Nucleotide-binding</keyword>
<protein>
    <recommendedName>
        <fullName evidence="5">ATP-dependent RNA helicase</fullName>
        <ecNumber evidence="5">3.6.4.13</ecNumber>
    </recommendedName>
</protein>
<evidence type="ECO:0000256" key="4">
    <source>
        <dbReference type="ARBA" id="ARBA00022884"/>
    </source>
</evidence>
<dbReference type="PROSITE" id="PS51194">
    <property type="entry name" value="HELICASE_CTER"/>
    <property type="match status" value="1"/>
</dbReference>
<dbReference type="CDD" id="cd18787">
    <property type="entry name" value="SF2_C_DEAD"/>
    <property type="match status" value="1"/>
</dbReference>
<keyword evidence="2 5" id="KW-0378">Hydrolase</keyword>
<dbReference type="AlphaFoldDB" id="A0A9P3G0A0"/>
<proteinExistence type="inferred from homology"/>
<feature type="compositionally biased region" description="Basic and acidic residues" evidence="6">
    <location>
        <begin position="642"/>
        <end position="660"/>
    </location>
</feature>
<dbReference type="Proteomes" id="UP000703269">
    <property type="component" value="Unassembled WGS sequence"/>
</dbReference>
<evidence type="ECO:0000256" key="6">
    <source>
        <dbReference type="SAM" id="MobiDB-lite"/>
    </source>
</evidence>
<feature type="domain" description="Helicase ATP-binding" evidence="7">
    <location>
        <begin position="125"/>
        <end position="331"/>
    </location>
</feature>
<feature type="compositionally biased region" description="Low complexity" evidence="6">
    <location>
        <begin position="661"/>
        <end position="672"/>
    </location>
</feature>
<evidence type="ECO:0000256" key="1">
    <source>
        <dbReference type="ARBA" id="ARBA00022741"/>
    </source>
</evidence>
<evidence type="ECO:0000259" key="8">
    <source>
        <dbReference type="PROSITE" id="PS51194"/>
    </source>
</evidence>
<dbReference type="Pfam" id="PF00270">
    <property type="entry name" value="DEAD"/>
    <property type="match status" value="1"/>
</dbReference>
<organism evidence="9 10">
    <name type="scientific">Phanerochaete sordida</name>
    <dbReference type="NCBI Taxonomy" id="48140"/>
    <lineage>
        <taxon>Eukaryota</taxon>
        <taxon>Fungi</taxon>
        <taxon>Dikarya</taxon>
        <taxon>Basidiomycota</taxon>
        <taxon>Agaricomycotina</taxon>
        <taxon>Agaricomycetes</taxon>
        <taxon>Polyporales</taxon>
        <taxon>Phanerochaetaceae</taxon>
        <taxon>Phanerochaete</taxon>
    </lineage>
</organism>
<keyword evidence="5 9" id="KW-0347">Helicase</keyword>
<keyword evidence="3 5" id="KW-0067">ATP-binding</keyword>
<dbReference type="Gene3D" id="3.40.50.300">
    <property type="entry name" value="P-loop containing nucleotide triphosphate hydrolases"/>
    <property type="match status" value="2"/>
</dbReference>
<evidence type="ECO:0000256" key="5">
    <source>
        <dbReference type="RuleBase" id="RU365068"/>
    </source>
</evidence>
<evidence type="ECO:0000256" key="3">
    <source>
        <dbReference type="ARBA" id="ARBA00022840"/>
    </source>
</evidence>